<dbReference type="SUPFAM" id="SSF117892">
    <property type="entry name" value="Band 7/SPFH domain"/>
    <property type="match status" value="1"/>
</dbReference>
<dbReference type="InterPro" id="IPR036013">
    <property type="entry name" value="Band_7/SPFH_dom_sf"/>
</dbReference>
<dbReference type="GO" id="GO:0016020">
    <property type="term" value="C:membrane"/>
    <property type="evidence" value="ECO:0007669"/>
    <property type="project" value="UniProtKB-SubCell"/>
</dbReference>
<feature type="domain" description="Band 7" evidence="8">
    <location>
        <begin position="104"/>
        <end position="281"/>
    </location>
</feature>
<evidence type="ECO:0000256" key="5">
    <source>
        <dbReference type="ARBA" id="ARBA00023136"/>
    </source>
</evidence>
<dbReference type="InterPro" id="IPR001107">
    <property type="entry name" value="Band_7"/>
</dbReference>
<keyword evidence="3" id="KW-0812">Transmembrane</keyword>
<feature type="region of interest" description="Disordered" evidence="7">
    <location>
        <begin position="397"/>
        <end position="443"/>
    </location>
</feature>
<feature type="compositionally biased region" description="Low complexity" evidence="7">
    <location>
        <begin position="397"/>
        <end position="431"/>
    </location>
</feature>
<dbReference type="PRINTS" id="PR00721">
    <property type="entry name" value="STOMATIN"/>
</dbReference>
<evidence type="ECO:0000259" key="8">
    <source>
        <dbReference type="SMART" id="SM00244"/>
    </source>
</evidence>
<dbReference type="InterPro" id="IPR010201">
    <property type="entry name" value="HflK"/>
</dbReference>
<keyword evidence="9" id="KW-0378">Hydrolase</keyword>
<comment type="function">
    <text evidence="6">HflC and HflK could encode or regulate a protease.</text>
</comment>
<dbReference type="PANTHER" id="PTHR43327">
    <property type="entry name" value="STOMATIN-LIKE PROTEIN 2, MITOCHONDRIAL"/>
    <property type="match status" value="1"/>
</dbReference>
<keyword evidence="4" id="KW-1133">Transmembrane helix</keyword>
<dbReference type="InterPro" id="IPR001972">
    <property type="entry name" value="Stomatin_HflK_fam"/>
</dbReference>
<gene>
    <name evidence="9" type="primary">hflK</name>
    <name evidence="9" type="ORF">NCTC10717_01669</name>
</gene>
<comment type="similarity">
    <text evidence="2 6">Belongs to the band 7/mec-2 family. HflK subfamily.</text>
</comment>
<dbReference type="Gene3D" id="3.30.479.30">
    <property type="entry name" value="Band 7 domain"/>
    <property type="match status" value="1"/>
</dbReference>
<feature type="region of interest" description="Disordered" evidence="7">
    <location>
        <begin position="21"/>
        <end position="79"/>
    </location>
</feature>
<keyword evidence="9" id="KW-0645">Protease</keyword>
<comment type="subunit">
    <text evidence="6">HflC and HflK may interact to form a multimeric complex.</text>
</comment>
<evidence type="ECO:0000256" key="7">
    <source>
        <dbReference type="SAM" id="MobiDB-lite"/>
    </source>
</evidence>
<evidence type="ECO:0000256" key="3">
    <source>
        <dbReference type="ARBA" id="ARBA00022692"/>
    </source>
</evidence>
<dbReference type="InterPro" id="IPR020980">
    <property type="entry name" value="Membrane_HflK_N"/>
</dbReference>
<dbReference type="AlphaFoldDB" id="A0A380N0S3"/>
<protein>
    <recommendedName>
        <fullName evidence="6">Protein HflK</fullName>
    </recommendedName>
</protein>
<evidence type="ECO:0000256" key="6">
    <source>
        <dbReference type="RuleBase" id="RU364113"/>
    </source>
</evidence>
<dbReference type="EMBL" id="UHIA01000004">
    <property type="protein sequence ID" value="SUO97886.1"/>
    <property type="molecule type" value="Genomic_DNA"/>
</dbReference>
<reference evidence="9 10" key="1">
    <citation type="submission" date="2018-06" db="EMBL/GenBank/DDBJ databases">
        <authorList>
            <consortium name="Pathogen Informatics"/>
            <person name="Doyle S."/>
        </authorList>
    </citation>
    <scope>NUCLEOTIDE SEQUENCE [LARGE SCALE GENOMIC DNA]</scope>
    <source>
        <strain evidence="9 10">NCTC10717</strain>
    </source>
</reference>
<evidence type="ECO:0000313" key="9">
    <source>
        <dbReference type="EMBL" id="SUO97886.1"/>
    </source>
</evidence>
<dbReference type="PANTHER" id="PTHR43327:SF2">
    <property type="entry name" value="MODULATOR OF FTSH PROTEASE HFLK"/>
    <property type="match status" value="1"/>
</dbReference>
<dbReference type="Pfam" id="PF01145">
    <property type="entry name" value="Band_7"/>
    <property type="match status" value="1"/>
</dbReference>
<dbReference type="GO" id="GO:0008233">
    <property type="term" value="F:peptidase activity"/>
    <property type="evidence" value="ECO:0007669"/>
    <property type="project" value="UniProtKB-KW"/>
</dbReference>
<evidence type="ECO:0000256" key="4">
    <source>
        <dbReference type="ARBA" id="ARBA00022989"/>
    </source>
</evidence>
<sequence>MFTILTLSQYIAQQRAARGLQMAQDPWGGRQDNQQNDSKGRDQPPDLDELFNKLIGRRNSNSGDNGDNGDNRRGGGSLPPMNFQFNSKLAGLAGAVLLALWLGSGIYTVKERENGVETVLGKYSSTSKSGLNWRVPYPFGRVEIVDVQSISTMRVGEFKTQKGSVSTQDQRVGQMLTKDENIVEIGAAVQYRISDARAFQFNAADPVEVLGDVVTSAIREVVGANTVDDILTDRRNEWPQQARKIIEETIAAYGLGIEVVALELQDARVPVEVQDAFEDAVRAREDEERLRLQAEAFANERLPIARGHAEQQVQAAKAYAAQIEARAAADATRFTVLLDAYQQDKAALRSRLYLETMSAVYADNPKVVLEGDATPIINMNGMANDQTGQKLLEQIAAAHQQAEQQTGNHSATSNASPQNNSSASSFGNAAAQDERSRLRSRGR</sequence>
<accession>A0A380N0S3</accession>
<evidence type="ECO:0000256" key="2">
    <source>
        <dbReference type="ARBA" id="ARBA00006971"/>
    </source>
</evidence>
<dbReference type="CDD" id="cd03404">
    <property type="entry name" value="SPFH_HflK"/>
    <property type="match status" value="1"/>
</dbReference>
<proteinExistence type="inferred from homology"/>
<dbReference type="GO" id="GO:0006508">
    <property type="term" value="P:proteolysis"/>
    <property type="evidence" value="ECO:0007669"/>
    <property type="project" value="UniProtKB-KW"/>
</dbReference>
<evidence type="ECO:0000313" key="10">
    <source>
        <dbReference type="Proteomes" id="UP000254575"/>
    </source>
</evidence>
<evidence type="ECO:0000256" key="1">
    <source>
        <dbReference type="ARBA" id="ARBA00004167"/>
    </source>
</evidence>
<name>A0A380N0S3_9GAMM</name>
<dbReference type="NCBIfam" id="TIGR01933">
    <property type="entry name" value="hflK"/>
    <property type="match status" value="1"/>
</dbReference>
<keyword evidence="10" id="KW-1185">Reference proteome</keyword>
<keyword evidence="5" id="KW-0472">Membrane</keyword>
<dbReference type="Pfam" id="PF12221">
    <property type="entry name" value="HflK_N"/>
    <property type="match status" value="1"/>
</dbReference>
<organism evidence="9 10">
    <name type="scientific">Suttonella indologenes</name>
    <dbReference type="NCBI Taxonomy" id="13276"/>
    <lineage>
        <taxon>Bacteria</taxon>
        <taxon>Pseudomonadati</taxon>
        <taxon>Pseudomonadota</taxon>
        <taxon>Gammaproteobacteria</taxon>
        <taxon>Cardiobacteriales</taxon>
        <taxon>Cardiobacteriaceae</taxon>
        <taxon>Suttonella</taxon>
    </lineage>
</organism>
<dbReference type="OrthoDB" id="9779595at2"/>
<comment type="subcellular location">
    <subcellularLocation>
        <location evidence="1">Membrane</location>
        <topology evidence="1">Single-pass membrane protein</topology>
    </subcellularLocation>
</comment>
<dbReference type="SMART" id="SM00244">
    <property type="entry name" value="PHB"/>
    <property type="match status" value="1"/>
</dbReference>
<dbReference type="Proteomes" id="UP000254575">
    <property type="component" value="Unassembled WGS sequence"/>
</dbReference>
<dbReference type="InterPro" id="IPR050710">
    <property type="entry name" value="Band7/mec-2_domain"/>
</dbReference>
<dbReference type="RefSeq" id="WP_115218820.1">
    <property type="nucleotide sequence ID" value="NZ_UHIA01000004.1"/>
</dbReference>